<name>W9GZV2_9PROT</name>
<feature type="transmembrane region" description="Helical" evidence="10">
    <location>
        <begin position="78"/>
        <end position="98"/>
    </location>
</feature>
<protein>
    <recommendedName>
        <fullName evidence="8">Guanidinium exporter</fullName>
    </recommendedName>
</protein>
<accession>W9GZV2</accession>
<evidence type="ECO:0000256" key="5">
    <source>
        <dbReference type="ARBA" id="ARBA00022989"/>
    </source>
</evidence>
<evidence type="ECO:0000256" key="4">
    <source>
        <dbReference type="ARBA" id="ARBA00022692"/>
    </source>
</evidence>
<keyword evidence="4 9" id="KW-0812">Transmembrane</keyword>
<keyword evidence="6 10" id="KW-0472">Membrane</keyword>
<dbReference type="STRING" id="1385369.N825_22170"/>
<dbReference type="PATRIC" id="fig|1385369.3.peg.5974"/>
<evidence type="ECO:0000256" key="8">
    <source>
        <dbReference type="ARBA" id="ARBA00039168"/>
    </source>
</evidence>
<comment type="caution">
    <text evidence="11">The sequence shown here is derived from an EMBL/GenBank/DDBJ whole genome shotgun (WGS) entry which is preliminary data.</text>
</comment>
<dbReference type="GO" id="GO:0005886">
    <property type="term" value="C:plasma membrane"/>
    <property type="evidence" value="ECO:0007669"/>
    <property type="project" value="UniProtKB-SubCell"/>
</dbReference>
<keyword evidence="3" id="KW-1003">Cell membrane</keyword>
<evidence type="ECO:0000256" key="10">
    <source>
        <dbReference type="SAM" id="Phobius"/>
    </source>
</evidence>
<dbReference type="EMBL" id="AVFL01000032">
    <property type="protein sequence ID" value="EWY37018.1"/>
    <property type="molecule type" value="Genomic_DNA"/>
</dbReference>
<comment type="subcellular location">
    <subcellularLocation>
        <location evidence="1 9">Cell membrane</location>
        <topology evidence="1 9">Multi-pass membrane protein</topology>
    </subcellularLocation>
</comment>
<dbReference type="InterPro" id="IPR037185">
    <property type="entry name" value="EmrE-like"/>
</dbReference>
<feature type="transmembrane region" description="Helical" evidence="10">
    <location>
        <begin position="24"/>
        <end position="45"/>
    </location>
</feature>
<organism evidence="11 12">
    <name type="scientific">Skermanella stibiiresistens SB22</name>
    <dbReference type="NCBI Taxonomy" id="1385369"/>
    <lineage>
        <taxon>Bacteria</taxon>
        <taxon>Pseudomonadati</taxon>
        <taxon>Pseudomonadota</taxon>
        <taxon>Alphaproteobacteria</taxon>
        <taxon>Rhodospirillales</taxon>
        <taxon>Azospirillaceae</taxon>
        <taxon>Skermanella</taxon>
    </lineage>
</organism>
<dbReference type="PANTHER" id="PTHR30561:SF0">
    <property type="entry name" value="GUANIDINIUM EXPORTER"/>
    <property type="match status" value="1"/>
</dbReference>
<dbReference type="GO" id="GO:0022857">
    <property type="term" value="F:transmembrane transporter activity"/>
    <property type="evidence" value="ECO:0007669"/>
    <property type="project" value="InterPro"/>
</dbReference>
<comment type="similarity">
    <text evidence="7">Belongs to the drug/metabolite transporter (DMT) superfamily. Small multidrug resistance (SMR) (TC 2.A.7.1) family. Gdx/SugE subfamily.</text>
</comment>
<reference evidence="11 12" key="1">
    <citation type="submission" date="2013-08" db="EMBL/GenBank/DDBJ databases">
        <title>The genome sequence of Skermanella stibiiresistens.</title>
        <authorList>
            <person name="Zhu W."/>
            <person name="Wang G."/>
        </authorList>
    </citation>
    <scope>NUCLEOTIDE SEQUENCE [LARGE SCALE GENOMIC DNA]</scope>
    <source>
        <strain evidence="11 12">SB22</strain>
    </source>
</reference>
<gene>
    <name evidence="11" type="ORF">N825_22170</name>
</gene>
<keyword evidence="12" id="KW-1185">Reference proteome</keyword>
<dbReference type="Pfam" id="PF00893">
    <property type="entry name" value="Multi_Drug_Res"/>
    <property type="match status" value="1"/>
</dbReference>
<evidence type="ECO:0000256" key="2">
    <source>
        <dbReference type="ARBA" id="ARBA00022448"/>
    </source>
</evidence>
<dbReference type="PANTHER" id="PTHR30561">
    <property type="entry name" value="SMR FAMILY PROTON-DEPENDENT DRUG EFFLUX TRANSPORTER SUGE"/>
    <property type="match status" value="1"/>
</dbReference>
<dbReference type="AlphaFoldDB" id="W9GZV2"/>
<dbReference type="Proteomes" id="UP000019486">
    <property type="component" value="Unassembled WGS sequence"/>
</dbReference>
<dbReference type="Gene3D" id="1.10.3730.20">
    <property type="match status" value="1"/>
</dbReference>
<dbReference type="GO" id="GO:1990961">
    <property type="term" value="P:xenobiotic detoxification by transmembrane export across the plasma membrane"/>
    <property type="evidence" value="ECO:0007669"/>
    <property type="project" value="UniProtKB-ARBA"/>
</dbReference>
<evidence type="ECO:0000313" key="12">
    <source>
        <dbReference type="Proteomes" id="UP000019486"/>
    </source>
</evidence>
<evidence type="ECO:0000256" key="7">
    <source>
        <dbReference type="ARBA" id="ARBA00038151"/>
    </source>
</evidence>
<evidence type="ECO:0000256" key="6">
    <source>
        <dbReference type="ARBA" id="ARBA00023136"/>
    </source>
</evidence>
<dbReference type="SUPFAM" id="SSF103481">
    <property type="entry name" value="Multidrug resistance efflux transporter EmrE"/>
    <property type="match status" value="1"/>
</dbReference>
<sequence length="101" mass="10113">MFLAGVFEIGWALGLKQTAGFTRVVPSVLTIGAMAISLGLLGLALRTLPLGTAYAIWTGIGTLGTVAAGILLHGEPATALRLGCVALIVTGIVGLKLASSP</sequence>
<evidence type="ECO:0000256" key="3">
    <source>
        <dbReference type="ARBA" id="ARBA00022475"/>
    </source>
</evidence>
<dbReference type="FunFam" id="1.10.3730.20:FF:000001">
    <property type="entry name" value="Quaternary ammonium compound resistance transporter SugE"/>
    <property type="match status" value="1"/>
</dbReference>
<evidence type="ECO:0000256" key="9">
    <source>
        <dbReference type="RuleBase" id="RU003942"/>
    </source>
</evidence>
<proteinExistence type="inferred from homology"/>
<feature type="transmembrane region" description="Helical" evidence="10">
    <location>
        <begin position="52"/>
        <end position="72"/>
    </location>
</feature>
<keyword evidence="5 10" id="KW-1133">Transmembrane helix</keyword>
<dbReference type="InterPro" id="IPR045324">
    <property type="entry name" value="Small_multidrug_res"/>
</dbReference>
<evidence type="ECO:0000256" key="1">
    <source>
        <dbReference type="ARBA" id="ARBA00004651"/>
    </source>
</evidence>
<keyword evidence="2" id="KW-0813">Transport</keyword>
<dbReference type="InterPro" id="IPR000390">
    <property type="entry name" value="Small_drug/metabolite_transptr"/>
</dbReference>
<evidence type="ECO:0000313" key="11">
    <source>
        <dbReference type="EMBL" id="EWY37018.1"/>
    </source>
</evidence>